<proteinExistence type="predicted"/>
<dbReference type="EMBL" id="CM046389">
    <property type="protein sequence ID" value="KAI8566550.1"/>
    <property type="molecule type" value="Genomic_DNA"/>
</dbReference>
<comment type="caution">
    <text evidence="1">The sequence shown here is derived from an EMBL/GenBank/DDBJ whole genome shotgun (WGS) entry which is preliminary data.</text>
</comment>
<protein>
    <submittedName>
        <fullName evidence="1">Uncharacterized protein</fullName>
    </submittedName>
</protein>
<keyword evidence="2" id="KW-1185">Reference proteome</keyword>
<accession>A0ACC0PM55</accession>
<reference evidence="1" key="1">
    <citation type="submission" date="2022-02" db="EMBL/GenBank/DDBJ databases">
        <title>Plant Genome Project.</title>
        <authorList>
            <person name="Zhang R.-G."/>
        </authorList>
    </citation>
    <scope>NUCLEOTIDE SEQUENCE</scope>
    <source>
        <strain evidence="1">AT1</strain>
    </source>
</reference>
<organism evidence="1 2">
    <name type="scientific">Rhododendron molle</name>
    <name type="common">Chinese azalea</name>
    <name type="synonym">Azalea mollis</name>
    <dbReference type="NCBI Taxonomy" id="49168"/>
    <lineage>
        <taxon>Eukaryota</taxon>
        <taxon>Viridiplantae</taxon>
        <taxon>Streptophyta</taxon>
        <taxon>Embryophyta</taxon>
        <taxon>Tracheophyta</taxon>
        <taxon>Spermatophyta</taxon>
        <taxon>Magnoliopsida</taxon>
        <taxon>eudicotyledons</taxon>
        <taxon>Gunneridae</taxon>
        <taxon>Pentapetalae</taxon>
        <taxon>asterids</taxon>
        <taxon>Ericales</taxon>
        <taxon>Ericaceae</taxon>
        <taxon>Ericoideae</taxon>
        <taxon>Rhodoreae</taxon>
        <taxon>Rhododendron</taxon>
    </lineage>
</organism>
<evidence type="ECO:0000313" key="2">
    <source>
        <dbReference type="Proteomes" id="UP001062846"/>
    </source>
</evidence>
<gene>
    <name evidence="1" type="ORF">RHMOL_Rhmol02G0049300</name>
</gene>
<name>A0ACC0PM55_RHOML</name>
<sequence length="111" mass="12225">MTKVVITITRTAEVECPPTCTVVAFDAEEMEAPQVGPASITDHEPLAGDHVEESNTFPKIQGAVVVFVQEFEQVGRDVLVVAFLFEEIQVLLDAHVPVSVCVYRFVETLNH</sequence>
<dbReference type="Proteomes" id="UP001062846">
    <property type="component" value="Chromosome 2"/>
</dbReference>
<evidence type="ECO:0000313" key="1">
    <source>
        <dbReference type="EMBL" id="KAI8566550.1"/>
    </source>
</evidence>